<evidence type="ECO:0000313" key="1">
    <source>
        <dbReference type="EMBL" id="KAJ0182380.1"/>
    </source>
</evidence>
<name>A0ACC1DF13_9NEOP</name>
<accession>A0ACC1DF13</accession>
<reference evidence="1 2" key="1">
    <citation type="journal article" date="2021" name="Front. Genet.">
        <title>Chromosome-Level Genome Assembly Reveals Significant Gene Expansion in the Toll and IMD Signaling Pathways of Dendrolimus kikuchii.</title>
        <authorList>
            <person name="Zhou J."/>
            <person name="Wu P."/>
            <person name="Xiong Z."/>
            <person name="Liu N."/>
            <person name="Zhao N."/>
            <person name="Ji M."/>
            <person name="Qiu Y."/>
            <person name="Yang B."/>
        </authorList>
    </citation>
    <scope>NUCLEOTIDE SEQUENCE [LARGE SCALE GENOMIC DNA]</scope>
    <source>
        <strain evidence="1">Ann1</strain>
    </source>
</reference>
<keyword evidence="2" id="KW-1185">Reference proteome</keyword>
<comment type="caution">
    <text evidence="1">The sequence shown here is derived from an EMBL/GenBank/DDBJ whole genome shotgun (WGS) entry which is preliminary data.</text>
</comment>
<sequence length="256" mass="29164">MFHRRLRNPPADLCVTVSILVKPQMRYLGLLLDRKWQFKRHFEHLAPKLVRTTGDLAKLLPNVGGPGGTAQRLYSGILRSMALYGAPVWIHALNRHNRTLLRRTQWTLAVRSNRGYRTVSWKAATFLAGDPPWELQADVLAKCRECGALDTAFHTLVECAAWQPQRFELEAIVGPIDSLRGLVKAMLHSGNPWSAVSFFCEAVMSRKEAAERVRERAAHALLGRRRQTGLRRHRATAIVRYANKWAYNLAGFNKYE</sequence>
<evidence type="ECO:0000313" key="2">
    <source>
        <dbReference type="Proteomes" id="UP000824533"/>
    </source>
</evidence>
<protein>
    <submittedName>
        <fullName evidence="1">Uncharacterized protein</fullName>
    </submittedName>
</protein>
<organism evidence="1 2">
    <name type="scientific">Dendrolimus kikuchii</name>
    <dbReference type="NCBI Taxonomy" id="765133"/>
    <lineage>
        <taxon>Eukaryota</taxon>
        <taxon>Metazoa</taxon>
        <taxon>Ecdysozoa</taxon>
        <taxon>Arthropoda</taxon>
        <taxon>Hexapoda</taxon>
        <taxon>Insecta</taxon>
        <taxon>Pterygota</taxon>
        <taxon>Neoptera</taxon>
        <taxon>Endopterygota</taxon>
        <taxon>Lepidoptera</taxon>
        <taxon>Glossata</taxon>
        <taxon>Ditrysia</taxon>
        <taxon>Bombycoidea</taxon>
        <taxon>Lasiocampidae</taxon>
        <taxon>Dendrolimus</taxon>
    </lineage>
</organism>
<proteinExistence type="predicted"/>
<gene>
    <name evidence="1" type="ORF">K1T71_001749</name>
</gene>
<dbReference type="EMBL" id="CM034389">
    <property type="protein sequence ID" value="KAJ0182380.1"/>
    <property type="molecule type" value="Genomic_DNA"/>
</dbReference>
<dbReference type="Proteomes" id="UP000824533">
    <property type="component" value="Linkage Group LG03"/>
</dbReference>